<evidence type="ECO:0000313" key="4">
    <source>
        <dbReference type="Proteomes" id="UP000184452"/>
    </source>
</evidence>
<dbReference type="AlphaFoldDB" id="A0A1M6FNI4"/>
<reference evidence="3 4" key="1">
    <citation type="submission" date="2016-11" db="EMBL/GenBank/DDBJ databases">
        <authorList>
            <person name="Jaros S."/>
            <person name="Januszkiewicz K."/>
            <person name="Wedrychowicz H."/>
        </authorList>
    </citation>
    <scope>NUCLEOTIDE SEQUENCE [LARGE SCALE GENOMIC DNA]</scope>
    <source>
        <strain evidence="3 4">CGMCC 4.5723</strain>
    </source>
</reference>
<dbReference type="STRING" id="758803.SAMN05421803_10395"/>
<proteinExistence type="predicted"/>
<feature type="compositionally biased region" description="Acidic residues" evidence="1">
    <location>
        <begin position="128"/>
        <end position="142"/>
    </location>
</feature>
<keyword evidence="4" id="KW-1185">Reference proteome</keyword>
<dbReference type="SUPFAM" id="SSF56281">
    <property type="entry name" value="Metallo-hydrolase/oxidoreductase"/>
    <property type="match status" value="1"/>
</dbReference>
<name>A0A1M6FNI4_9ACTN</name>
<accession>A0A1M6FNI4</accession>
<dbReference type="OrthoDB" id="9802991at2"/>
<dbReference type="EMBL" id="FQZK01000003">
    <property type="protein sequence ID" value="SHI99234.1"/>
    <property type="molecule type" value="Genomic_DNA"/>
</dbReference>
<protein>
    <submittedName>
        <fullName evidence="3">Glyoxylase, beta-lactamase superfamily II</fullName>
    </submittedName>
</protein>
<evidence type="ECO:0000259" key="2">
    <source>
        <dbReference type="SMART" id="SM00849"/>
    </source>
</evidence>
<dbReference type="InterPro" id="IPR036866">
    <property type="entry name" value="RibonucZ/Hydroxyglut_hydro"/>
</dbReference>
<organism evidence="3 4">
    <name type="scientific">Nocardiopsis flavescens</name>
    <dbReference type="NCBI Taxonomy" id="758803"/>
    <lineage>
        <taxon>Bacteria</taxon>
        <taxon>Bacillati</taxon>
        <taxon>Actinomycetota</taxon>
        <taxon>Actinomycetes</taxon>
        <taxon>Streptosporangiales</taxon>
        <taxon>Nocardiopsidaceae</taxon>
        <taxon>Nocardiopsis</taxon>
    </lineage>
</organism>
<dbReference type="Pfam" id="PF00753">
    <property type="entry name" value="Lactamase_B"/>
    <property type="match status" value="1"/>
</dbReference>
<evidence type="ECO:0000256" key="1">
    <source>
        <dbReference type="SAM" id="MobiDB-lite"/>
    </source>
</evidence>
<feature type="compositionally biased region" description="Basic and acidic residues" evidence="1">
    <location>
        <begin position="116"/>
        <end position="127"/>
    </location>
</feature>
<dbReference type="RefSeq" id="WP_073376699.1">
    <property type="nucleotide sequence ID" value="NZ_FQZK01000003.1"/>
</dbReference>
<feature type="compositionally biased region" description="Basic and acidic residues" evidence="1">
    <location>
        <begin position="45"/>
        <end position="58"/>
    </location>
</feature>
<dbReference type="InterPro" id="IPR051453">
    <property type="entry name" value="MBL_Glyoxalase_II"/>
</dbReference>
<feature type="region of interest" description="Disordered" evidence="1">
    <location>
        <begin position="1"/>
        <end position="167"/>
    </location>
</feature>
<feature type="compositionally biased region" description="Acidic residues" evidence="1">
    <location>
        <begin position="81"/>
        <end position="96"/>
    </location>
</feature>
<sequence>MFWKRKPKTQDGQEATDSAAEAVVDDTGATEETARAEATSGEKAATADKKADAEKAGEPEGAGASADSDDAAGEKAAPAAADDDESAAEAVSDDAGSEGAPDAGDTDATETTDGADSEKTDSAKADAEDTDSEKAEDEDTGDEAPASSDVFADDTEEAGVTGPDSEGVTRVRAAVSFEFDDEKFEYIGNTWIVRADDDGVVVIDPGPDAEAVLEAVGEREVYLVACTNAYAPHIESAVKIAEETEAPVALHPREMRLWRRQHGAEHRPDYEIEGGGSMTIGDLQIDVVALPGTSPGTVGYSISQLGVVFSGDTLRKGEPGMVGNTYIDYTTQLASIGESLLSLPPDTRILPDRGPATTVAAEGRNFDSWV</sequence>
<dbReference type="PANTHER" id="PTHR46233">
    <property type="entry name" value="HYDROXYACYLGLUTATHIONE HYDROLASE GLOC"/>
    <property type="match status" value="1"/>
</dbReference>
<dbReference type="Proteomes" id="UP000184452">
    <property type="component" value="Unassembled WGS sequence"/>
</dbReference>
<evidence type="ECO:0000313" key="3">
    <source>
        <dbReference type="EMBL" id="SHI99234.1"/>
    </source>
</evidence>
<dbReference type="InterPro" id="IPR001279">
    <property type="entry name" value="Metallo-B-lactamas"/>
</dbReference>
<dbReference type="SMART" id="SM00849">
    <property type="entry name" value="Lactamase_B"/>
    <property type="match status" value="1"/>
</dbReference>
<gene>
    <name evidence="3" type="ORF">SAMN05421803_10395</name>
</gene>
<feature type="domain" description="Metallo-beta-lactamase" evidence="2">
    <location>
        <begin position="187"/>
        <end position="353"/>
    </location>
</feature>
<dbReference type="Gene3D" id="3.60.15.10">
    <property type="entry name" value="Ribonuclease Z/Hydroxyacylglutathione hydrolase-like"/>
    <property type="match status" value="1"/>
</dbReference>
<feature type="compositionally biased region" description="Acidic residues" evidence="1">
    <location>
        <begin position="104"/>
        <end position="115"/>
    </location>
</feature>
<dbReference type="PANTHER" id="PTHR46233:SF4">
    <property type="entry name" value="METALLO-BETA-LACTAMASE DOMAIN-CONTAINING PROTEIN"/>
    <property type="match status" value="1"/>
</dbReference>